<proteinExistence type="inferred from homology"/>
<dbReference type="PROSITE" id="PS00061">
    <property type="entry name" value="ADH_SHORT"/>
    <property type="match status" value="1"/>
</dbReference>
<dbReference type="PRINTS" id="PR00081">
    <property type="entry name" value="GDHRDH"/>
</dbReference>
<comment type="caution">
    <text evidence="4">The sequence shown here is derived from an EMBL/GenBank/DDBJ whole genome shotgun (WGS) entry which is preliminary data.</text>
</comment>
<dbReference type="PANTHER" id="PTHR24321">
    <property type="entry name" value="DEHYDROGENASES, SHORT CHAIN"/>
    <property type="match status" value="1"/>
</dbReference>
<dbReference type="Gene3D" id="3.40.50.720">
    <property type="entry name" value="NAD(P)-binding Rossmann-like Domain"/>
    <property type="match status" value="1"/>
</dbReference>
<keyword evidence="5" id="KW-1185">Reference proteome</keyword>
<dbReference type="PRINTS" id="PR00080">
    <property type="entry name" value="SDRFAMILY"/>
</dbReference>
<dbReference type="SMART" id="SM00822">
    <property type="entry name" value="PKS_KR"/>
    <property type="match status" value="1"/>
</dbReference>
<reference evidence="4 5" key="1">
    <citation type="submission" date="2024-01" db="EMBL/GenBank/DDBJ databases">
        <title>Draft genome sequence of Gordonia sp. PKS22-38.</title>
        <authorList>
            <person name="Suphannarot A."/>
            <person name="Mingma R."/>
        </authorList>
    </citation>
    <scope>NUCLEOTIDE SEQUENCE [LARGE SCALE GENOMIC DNA]</scope>
    <source>
        <strain evidence="4 5">PKS22-38</strain>
    </source>
</reference>
<dbReference type="InterPro" id="IPR020904">
    <property type="entry name" value="Sc_DH/Rdtase_CS"/>
</dbReference>
<dbReference type="Pfam" id="PF13561">
    <property type="entry name" value="adh_short_C2"/>
    <property type="match status" value="1"/>
</dbReference>
<dbReference type="Proteomes" id="UP001335729">
    <property type="component" value="Unassembled WGS sequence"/>
</dbReference>
<feature type="domain" description="Ketoreductase" evidence="3">
    <location>
        <begin position="12"/>
        <end position="169"/>
    </location>
</feature>
<dbReference type="PANTHER" id="PTHR24321:SF13">
    <property type="entry name" value="2,3-DIHYDRO-2,3-DIHYDROXYBENZOATE DEHYDROGENASE"/>
    <property type="match status" value="1"/>
</dbReference>
<evidence type="ECO:0000256" key="1">
    <source>
        <dbReference type="ARBA" id="ARBA00006484"/>
    </source>
</evidence>
<dbReference type="EMBL" id="JAZDUE010000005">
    <property type="protein sequence ID" value="MEE4023054.1"/>
    <property type="molecule type" value="Genomic_DNA"/>
</dbReference>
<organism evidence="4 5">
    <name type="scientific">Gordonia prachuapensis</name>
    <dbReference type="NCBI Taxonomy" id="3115651"/>
    <lineage>
        <taxon>Bacteria</taxon>
        <taxon>Bacillati</taxon>
        <taxon>Actinomycetota</taxon>
        <taxon>Actinomycetes</taxon>
        <taxon>Mycobacteriales</taxon>
        <taxon>Gordoniaceae</taxon>
        <taxon>Gordonia</taxon>
    </lineage>
</organism>
<evidence type="ECO:0000313" key="5">
    <source>
        <dbReference type="Proteomes" id="UP001335729"/>
    </source>
</evidence>
<comment type="similarity">
    <text evidence="1">Belongs to the short-chain dehydrogenases/reductases (SDR) family.</text>
</comment>
<sequence>MSTAPVAGIEGRTAVVTGAAGGIGQAVVTALEAAGATVHAWDLDTGGAGRRVDVTDRSAVESAWQETEQQDGQIDLLVHAAGVLSDDWDACMAVNATGVRNVLDVAATAMSTRRTGAAVVISSNAGATPRADMAAYAASKAAATSYTRSVALAVASSGVRVNIVSPGSTDTSMLRSMWSSDADRETVIAGDPGRFRLGIPLRRIADPDDIAAAVVYLASDAARHVTMHDLRVDGGATLDM</sequence>
<dbReference type="SUPFAM" id="SSF51735">
    <property type="entry name" value="NAD(P)-binding Rossmann-fold domains"/>
    <property type="match status" value="1"/>
</dbReference>
<dbReference type="InterPro" id="IPR002347">
    <property type="entry name" value="SDR_fam"/>
</dbReference>
<gene>
    <name evidence="4" type="ORF">V1Y59_08195</name>
</gene>
<keyword evidence="2" id="KW-0560">Oxidoreductase</keyword>
<accession>A0ABU7MRV0</accession>
<evidence type="ECO:0000259" key="3">
    <source>
        <dbReference type="SMART" id="SM00822"/>
    </source>
</evidence>
<dbReference type="InterPro" id="IPR057326">
    <property type="entry name" value="KR_dom"/>
</dbReference>
<dbReference type="RefSeq" id="WP_330504313.1">
    <property type="nucleotide sequence ID" value="NZ_JAZDUE010000005.1"/>
</dbReference>
<evidence type="ECO:0000313" key="4">
    <source>
        <dbReference type="EMBL" id="MEE4023054.1"/>
    </source>
</evidence>
<name>A0ABU7MRV0_9ACTN</name>
<evidence type="ECO:0000256" key="2">
    <source>
        <dbReference type="ARBA" id="ARBA00023002"/>
    </source>
</evidence>
<dbReference type="InterPro" id="IPR036291">
    <property type="entry name" value="NAD(P)-bd_dom_sf"/>
</dbReference>
<protein>
    <submittedName>
        <fullName evidence="4">SDR family oxidoreductase</fullName>
    </submittedName>
</protein>